<organism evidence="2 3">
    <name type="scientific">Sphingomonas trueperi</name>
    <dbReference type="NCBI Taxonomy" id="53317"/>
    <lineage>
        <taxon>Bacteria</taxon>
        <taxon>Pseudomonadati</taxon>
        <taxon>Pseudomonadota</taxon>
        <taxon>Alphaproteobacteria</taxon>
        <taxon>Sphingomonadales</taxon>
        <taxon>Sphingomonadaceae</taxon>
        <taxon>Sphingomonas</taxon>
    </lineage>
</organism>
<proteinExistence type="predicted"/>
<dbReference type="RefSeq" id="WP_167712991.1">
    <property type="nucleotide sequence ID" value="NZ_BAAADY010000038.1"/>
</dbReference>
<gene>
    <name evidence="2" type="ORF">GGR89_002960</name>
</gene>
<dbReference type="Proteomes" id="UP000531251">
    <property type="component" value="Unassembled WGS sequence"/>
</dbReference>
<evidence type="ECO:0000256" key="1">
    <source>
        <dbReference type="SAM" id="MobiDB-lite"/>
    </source>
</evidence>
<reference evidence="2 3" key="1">
    <citation type="submission" date="2020-03" db="EMBL/GenBank/DDBJ databases">
        <title>Genomic Encyclopedia of Type Strains, Phase IV (KMG-IV): sequencing the most valuable type-strain genomes for metagenomic binning, comparative biology and taxonomic classification.</title>
        <authorList>
            <person name="Goeker M."/>
        </authorList>
    </citation>
    <scope>NUCLEOTIDE SEQUENCE [LARGE SCALE GENOMIC DNA]</scope>
    <source>
        <strain evidence="2 3">DSM 7225</strain>
    </source>
</reference>
<evidence type="ECO:0000313" key="3">
    <source>
        <dbReference type="Proteomes" id="UP000531251"/>
    </source>
</evidence>
<name>A0A7X6BEC2_9SPHN</name>
<dbReference type="EMBL" id="JAATJB010000009">
    <property type="protein sequence ID" value="NJB98627.1"/>
    <property type="molecule type" value="Genomic_DNA"/>
</dbReference>
<sequence>MSLLFPGLGMAQQSISSSQDAAQSPATTDTTDRAQGRKAPAGPTDPIIVTGRKPASKKDISALVHAITPPSPNDAPLPRFQSAVCFGSVGLERSVLEMIGYRLAADAEQAGLKLAGDGCTPNILVVFTDGVATGIDTLVRRKWWLFGDRTPSEIRTIVGERGPVRAWSNSEVLSRDGEHINQGGFLNVPIASRLVSPTRKDMLASIVLVERSAVIGKTSNQIADYLAMRTLGGARPRATGPTETILSLFDGNTNRVPSELTAFDRGYLRGLYAGQANAFAWSTRGLIVERVLKEQQADPPPFAEH</sequence>
<feature type="compositionally biased region" description="Low complexity" evidence="1">
    <location>
        <begin position="14"/>
        <end position="26"/>
    </location>
</feature>
<protein>
    <submittedName>
        <fullName evidence="2">Uncharacterized protein</fullName>
    </submittedName>
</protein>
<accession>A0A7X6BEC2</accession>
<dbReference type="AlphaFoldDB" id="A0A7X6BEC2"/>
<evidence type="ECO:0000313" key="2">
    <source>
        <dbReference type="EMBL" id="NJB98627.1"/>
    </source>
</evidence>
<feature type="region of interest" description="Disordered" evidence="1">
    <location>
        <begin position="14"/>
        <end position="53"/>
    </location>
</feature>
<comment type="caution">
    <text evidence="2">The sequence shown here is derived from an EMBL/GenBank/DDBJ whole genome shotgun (WGS) entry which is preliminary data.</text>
</comment>
<keyword evidence="3" id="KW-1185">Reference proteome</keyword>